<comment type="subcellular location">
    <subcellularLocation>
        <location evidence="2">Cell membrane</location>
    </subcellularLocation>
    <subcellularLocation>
        <location evidence="3">Membrane</location>
        <topology evidence="3">Single-pass type I membrane protein</topology>
    </subcellularLocation>
</comment>
<evidence type="ECO:0000256" key="15">
    <source>
        <dbReference type="RuleBase" id="RU000405"/>
    </source>
</evidence>
<dbReference type="PANTHER" id="PTHR11920:SF503">
    <property type="entry name" value="RECEPTOR-TYPE GUANYLATE CYCLASE GCY-9"/>
    <property type="match status" value="1"/>
</dbReference>
<evidence type="ECO:0000256" key="4">
    <source>
        <dbReference type="ARBA" id="ARBA00012202"/>
    </source>
</evidence>
<proteinExistence type="inferred from homology"/>
<feature type="transmembrane region" description="Helical" evidence="19">
    <location>
        <begin position="382"/>
        <end position="404"/>
    </location>
</feature>
<evidence type="ECO:0000256" key="10">
    <source>
        <dbReference type="ARBA" id="ARBA00023136"/>
    </source>
</evidence>
<dbReference type="PROSITE" id="PS50125">
    <property type="entry name" value="GUANYLATE_CYCLASE_2"/>
    <property type="match status" value="1"/>
</dbReference>
<feature type="region of interest" description="Disordered" evidence="18">
    <location>
        <begin position="509"/>
        <end position="539"/>
    </location>
</feature>
<reference evidence="23" key="1">
    <citation type="submission" date="2022-11" db="UniProtKB">
        <authorList>
            <consortium name="WormBaseParasite"/>
        </authorList>
    </citation>
    <scope>IDENTIFICATION</scope>
</reference>
<feature type="domain" description="Protein kinase" evidence="20">
    <location>
        <begin position="285"/>
        <end position="677"/>
    </location>
</feature>
<dbReference type="SUPFAM" id="SSF55073">
    <property type="entry name" value="Nucleotide cyclase"/>
    <property type="match status" value="1"/>
</dbReference>
<dbReference type="Gene3D" id="6.10.250.780">
    <property type="match status" value="1"/>
</dbReference>
<sequence>MRKRLLFHDEFVVAFELQIAAAAVRSLLREILVIGKLAPLWNVPIIAHMSGDDALADRSVYSTMGSVALTSATEMARATLTFIKLNGWKQIGIARRAVDYEKLSVFSLKGILSHRKEEKVQVNVEVELDPDSSPEEILNSDVLSQLASNCRIIVCEMGLDVSAATNFMIAAMRAKMKSNEYVFVLPWLAHKVEHLPWEASNVNKDEVRAAFNDAILITAHGYDRQFVDNFKEKFFQRTGILTAHYSSLVYMSLYDALFLYGLALREAHKETGRDDIYFDGKKLWKKMTDRQFIGMTGHVLINDKALRVPNYATYFVNNGTTTIVVELEAKLGANCENQERECFSEHVAHEVVQNYWSSGSGQLPPDVPRCGFDGGLCDYTTIYILIATLTIIAILVPAGYFVYLKTMERRLYDMTWRIPRDDIRLVTGGSDILFNDELKLGRNFQTSFAKDVVKGLAYLHSSNVLVHGYLCLQNCLVDSNWTIRLSNYGTEVIIADKLRHNEIKHANEITEEREGEENGKTSKKESKKDKKEVEKEPVEERIGCVKDVPKEKMPNSENISGSLRLEHLQMAPEVIREILATKFIPAGTQPADIYSLGMVLYQILYRVEPFHERTMNKTKLLERIANAREEEAAIRPTFPSDGAYNPQLTSGIESCWLEAPEARPTIKKIKSIVHSNLKSSGASGSLVDQMMKMMEEYTQNLETQVRERTSLLEEAQQQADRLLNNMLPKSVAEDLKLGKTVHPQLYACATVLFSDIPGFAKISATATPVQVVQFLNDLFAGFDGIIAKHDAYKARVETISDAYMIVSGVPKENGNAHIQNIADIALKMKAFVGNFKLSYQAEVPAIRVGFHSGSVAAGVVGLATPRYCLFGDTVNMASRMESTGLPNKIQMSENSSSLLKCFYPEFVVVERGKVEVKGKGLCLTFFLESKKDS</sequence>
<dbReference type="GO" id="GO:0007606">
    <property type="term" value="P:sensory perception of chemical stimulus"/>
    <property type="evidence" value="ECO:0007669"/>
    <property type="project" value="UniProtKB-ARBA"/>
</dbReference>
<evidence type="ECO:0000256" key="3">
    <source>
        <dbReference type="ARBA" id="ARBA00004479"/>
    </source>
</evidence>
<dbReference type="GO" id="GO:0005524">
    <property type="term" value="F:ATP binding"/>
    <property type="evidence" value="ECO:0007669"/>
    <property type="project" value="InterPro"/>
</dbReference>
<keyword evidence="7" id="KW-0732">Signal</keyword>
<feature type="coiled-coil region" evidence="17">
    <location>
        <begin position="687"/>
        <end position="725"/>
    </location>
</feature>
<dbReference type="SMART" id="SM00044">
    <property type="entry name" value="CYCc"/>
    <property type="match status" value="1"/>
</dbReference>
<evidence type="ECO:0000256" key="18">
    <source>
        <dbReference type="SAM" id="MobiDB-lite"/>
    </source>
</evidence>
<feature type="domain" description="Guanylate cyclase" evidence="21">
    <location>
        <begin position="750"/>
        <end position="881"/>
    </location>
</feature>
<dbReference type="WBParaSite" id="PgR001X_g085_t01">
    <property type="protein sequence ID" value="PgR001X_g085_t01"/>
    <property type="gene ID" value="PgR001X_g085"/>
</dbReference>
<dbReference type="AlphaFoldDB" id="A0A915A4U0"/>
<keyword evidence="14 16" id="KW-0141">cGMP biosynthesis</keyword>
<evidence type="ECO:0000256" key="6">
    <source>
        <dbReference type="ARBA" id="ARBA00022692"/>
    </source>
</evidence>
<dbReference type="GO" id="GO:0001653">
    <property type="term" value="F:peptide receptor activity"/>
    <property type="evidence" value="ECO:0007669"/>
    <property type="project" value="TreeGrafter"/>
</dbReference>
<keyword evidence="6 19" id="KW-0812">Transmembrane</keyword>
<evidence type="ECO:0000256" key="16">
    <source>
        <dbReference type="RuleBase" id="RU003431"/>
    </source>
</evidence>
<evidence type="ECO:0000256" key="19">
    <source>
        <dbReference type="SAM" id="Phobius"/>
    </source>
</evidence>
<dbReference type="GO" id="GO:0004672">
    <property type="term" value="F:protein kinase activity"/>
    <property type="evidence" value="ECO:0007669"/>
    <property type="project" value="InterPro"/>
</dbReference>
<dbReference type="PROSITE" id="PS50011">
    <property type="entry name" value="PROTEIN_KINASE_DOM"/>
    <property type="match status" value="1"/>
</dbReference>
<dbReference type="InterPro" id="IPR001828">
    <property type="entry name" value="ANF_lig-bd_rcpt"/>
</dbReference>
<evidence type="ECO:0000256" key="11">
    <source>
        <dbReference type="ARBA" id="ARBA00023170"/>
    </source>
</evidence>
<dbReference type="InterPro" id="IPR018297">
    <property type="entry name" value="A/G_cyclase_CS"/>
</dbReference>
<dbReference type="GO" id="GO:0035556">
    <property type="term" value="P:intracellular signal transduction"/>
    <property type="evidence" value="ECO:0007669"/>
    <property type="project" value="InterPro"/>
</dbReference>
<dbReference type="GO" id="GO:0005886">
    <property type="term" value="C:plasma membrane"/>
    <property type="evidence" value="ECO:0007669"/>
    <property type="project" value="UniProtKB-SubCell"/>
</dbReference>
<evidence type="ECO:0000259" key="21">
    <source>
        <dbReference type="PROSITE" id="PS50125"/>
    </source>
</evidence>
<evidence type="ECO:0000256" key="13">
    <source>
        <dbReference type="ARBA" id="ARBA00023239"/>
    </source>
</evidence>
<dbReference type="SUPFAM" id="SSF56112">
    <property type="entry name" value="Protein kinase-like (PK-like)"/>
    <property type="match status" value="1"/>
</dbReference>
<comment type="catalytic activity">
    <reaction evidence="1 16">
        <text>GTP = 3',5'-cyclic GMP + diphosphate</text>
        <dbReference type="Rhea" id="RHEA:13665"/>
        <dbReference type="ChEBI" id="CHEBI:33019"/>
        <dbReference type="ChEBI" id="CHEBI:37565"/>
        <dbReference type="ChEBI" id="CHEBI:57746"/>
        <dbReference type="EC" id="4.6.1.2"/>
    </reaction>
</comment>
<dbReference type="InterPro" id="IPR001054">
    <property type="entry name" value="A/G_cyclase"/>
</dbReference>
<dbReference type="Pfam" id="PF01094">
    <property type="entry name" value="ANF_receptor"/>
    <property type="match status" value="1"/>
</dbReference>
<evidence type="ECO:0000259" key="20">
    <source>
        <dbReference type="PROSITE" id="PS50011"/>
    </source>
</evidence>
<evidence type="ECO:0000256" key="17">
    <source>
        <dbReference type="SAM" id="Coils"/>
    </source>
</evidence>
<keyword evidence="11" id="KW-0675">Receptor</keyword>
<dbReference type="Gene3D" id="3.40.50.2300">
    <property type="match status" value="2"/>
</dbReference>
<dbReference type="Proteomes" id="UP000887569">
    <property type="component" value="Unplaced"/>
</dbReference>
<dbReference type="SUPFAM" id="SSF53822">
    <property type="entry name" value="Periplasmic binding protein-like I"/>
    <property type="match status" value="1"/>
</dbReference>
<evidence type="ECO:0000256" key="14">
    <source>
        <dbReference type="ARBA" id="ARBA00023293"/>
    </source>
</evidence>
<evidence type="ECO:0000256" key="2">
    <source>
        <dbReference type="ARBA" id="ARBA00004236"/>
    </source>
</evidence>
<dbReference type="FunFam" id="3.30.70.1230:FF:000050">
    <property type="entry name" value="Guanylate cyclase"/>
    <property type="match status" value="1"/>
</dbReference>
<dbReference type="SMART" id="SM00220">
    <property type="entry name" value="S_TKc"/>
    <property type="match status" value="1"/>
</dbReference>
<keyword evidence="8" id="KW-0547">Nucleotide-binding</keyword>
<evidence type="ECO:0000313" key="23">
    <source>
        <dbReference type="WBParaSite" id="PgR001X_g085_t01"/>
    </source>
</evidence>
<evidence type="ECO:0000256" key="1">
    <source>
        <dbReference type="ARBA" id="ARBA00001436"/>
    </source>
</evidence>
<dbReference type="CDD" id="cd06352">
    <property type="entry name" value="PBP1_NPR_GC-like"/>
    <property type="match status" value="1"/>
</dbReference>
<dbReference type="InterPro" id="IPR001245">
    <property type="entry name" value="Ser-Thr/Tyr_kinase_cat_dom"/>
</dbReference>
<dbReference type="InterPro" id="IPR050401">
    <property type="entry name" value="Cyclic_nucleotide_synthase"/>
</dbReference>
<evidence type="ECO:0000256" key="7">
    <source>
        <dbReference type="ARBA" id="ARBA00022729"/>
    </source>
</evidence>
<dbReference type="InterPro" id="IPR000719">
    <property type="entry name" value="Prot_kinase_dom"/>
</dbReference>
<dbReference type="InterPro" id="IPR029787">
    <property type="entry name" value="Nucleotide_cyclase"/>
</dbReference>
<evidence type="ECO:0000256" key="12">
    <source>
        <dbReference type="ARBA" id="ARBA00023180"/>
    </source>
</evidence>
<dbReference type="GO" id="GO:0004383">
    <property type="term" value="F:guanylate cyclase activity"/>
    <property type="evidence" value="ECO:0007669"/>
    <property type="project" value="UniProtKB-EC"/>
</dbReference>
<name>A0A915A4U0_PARUN</name>
<protein>
    <recommendedName>
        <fullName evidence="4 16">Guanylate cyclase</fullName>
        <ecNumber evidence="4 16">4.6.1.2</ecNumber>
    </recommendedName>
</protein>
<dbReference type="Gene3D" id="1.10.510.10">
    <property type="entry name" value="Transferase(Phosphotransferase) domain 1"/>
    <property type="match status" value="2"/>
</dbReference>
<keyword evidence="9 19" id="KW-1133">Transmembrane helix</keyword>
<dbReference type="EC" id="4.6.1.2" evidence="4 16"/>
<evidence type="ECO:0000256" key="8">
    <source>
        <dbReference type="ARBA" id="ARBA00022741"/>
    </source>
</evidence>
<keyword evidence="12" id="KW-0325">Glycoprotein</keyword>
<dbReference type="Pfam" id="PF07714">
    <property type="entry name" value="PK_Tyr_Ser-Thr"/>
    <property type="match status" value="1"/>
</dbReference>
<evidence type="ECO:0000256" key="5">
    <source>
        <dbReference type="ARBA" id="ARBA00022475"/>
    </source>
</evidence>
<keyword evidence="10 19" id="KW-0472">Membrane</keyword>
<keyword evidence="22" id="KW-1185">Reference proteome</keyword>
<dbReference type="GO" id="GO:0004016">
    <property type="term" value="F:adenylate cyclase activity"/>
    <property type="evidence" value="ECO:0007669"/>
    <property type="project" value="TreeGrafter"/>
</dbReference>
<organism evidence="22 23">
    <name type="scientific">Parascaris univalens</name>
    <name type="common">Nematode worm</name>
    <dbReference type="NCBI Taxonomy" id="6257"/>
    <lineage>
        <taxon>Eukaryota</taxon>
        <taxon>Metazoa</taxon>
        <taxon>Ecdysozoa</taxon>
        <taxon>Nematoda</taxon>
        <taxon>Chromadorea</taxon>
        <taxon>Rhabditida</taxon>
        <taxon>Spirurina</taxon>
        <taxon>Ascaridomorpha</taxon>
        <taxon>Ascaridoidea</taxon>
        <taxon>Ascarididae</taxon>
        <taxon>Parascaris</taxon>
    </lineage>
</organism>
<dbReference type="InterPro" id="IPR028082">
    <property type="entry name" value="Peripla_BP_I"/>
</dbReference>
<dbReference type="InterPro" id="IPR011009">
    <property type="entry name" value="Kinase-like_dom_sf"/>
</dbReference>
<dbReference type="PROSITE" id="PS00452">
    <property type="entry name" value="GUANYLATE_CYCLASE_1"/>
    <property type="match status" value="1"/>
</dbReference>
<dbReference type="Pfam" id="PF00211">
    <property type="entry name" value="Guanylate_cyc"/>
    <property type="match status" value="1"/>
</dbReference>
<evidence type="ECO:0000256" key="9">
    <source>
        <dbReference type="ARBA" id="ARBA00022989"/>
    </source>
</evidence>
<dbReference type="Gene3D" id="3.30.70.1230">
    <property type="entry name" value="Nucleotide cyclase"/>
    <property type="match status" value="1"/>
</dbReference>
<accession>A0A915A4U0</accession>
<evidence type="ECO:0000313" key="22">
    <source>
        <dbReference type="Proteomes" id="UP000887569"/>
    </source>
</evidence>
<keyword evidence="17" id="KW-0175">Coiled coil</keyword>
<keyword evidence="5" id="KW-1003">Cell membrane</keyword>
<dbReference type="PANTHER" id="PTHR11920">
    <property type="entry name" value="GUANYLYL CYCLASE"/>
    <property type="match status" value="1"/>
</dbReference>
<comment type="similarity">
    <text evidence="15">Belongs to the adenylyl cyclase class-4/guanylyl cyclase family.</text>
</comment>
<dbReference type="GO" id="GO:0007168">
    <property type="term" value="P:receptor guanylyl cyclase signaling pathway"/>
    <property type="evidence" value="ECO:0007669"/>
    <property type="project" value="TreeGrafter"/>
</dbReference>
<dbReference type="CDD" id="cd07302">
    <property type="entry name" value="CHD"/>
    <property type="match status" value="1"/>
</dbReference>
<keyword evidence="13 15" id="KW-0456">Lyase</keyword>